<dbReference type="AlphaFoldDB" id="A0A3Q4GD01"/>
<feature type="transmembrane region" description="Helical" evidence="5">
    <location>
        <begin position="166"/>
        <end position="187"/>
    </location>
</feature>
<keyword evidence="8" id="KW-1185">Reference proteome</keyword>
<sequence length="439" mass="48916">MTGESDMSVMTSPSVLIKELVKQTCVQRYGLSLEPWQLSLIWSFTVSIFCVGGLLGSLAAGSLASKFGRKRCLLLNTFVAILGSVLMLLSKTAMSFEMIMAGRFFFGINSGNLLTSLAVYSMYVMEITPRKLKGIVGVSIGSFLSLGKFSGQLLGISELLGTEKLWPWLLGFIGFTGLFQLITLFFLPESPSYLLLDRGDQRACEKALKQLWGNKDYSREIEEMLEEKAALQSVRSYSVLELIQNKTVRWQLITIAVTFTSVQLCGINAVYFYSFDVFRAAGIPEQKLRYAALGTGLCEFSTVVSCVSTLSLISNHVFVCIFFFAIGPVGVTPSLPGELFAQPFSSAAYTISCSLNWLSLFVVGMVFPILVEKLDCFCFLIFLFFCFIVGLYLKFNVPEIKNKTPLEIAAEFDKMHCKPKREDVTEKYANRIISYETKL</sequence>
<feature type="transmembrane region" description="Helical" evidence="5">
    <location>
        <begin position="377"/>
        <end position="395"/>
    </location>
</feature>
<reference evidence="7" key="2">
    <citation type="submission" date="2025-09" db="UniProtKB">
        <authorList>
            <consortium name="Ensembl"/>
        </authorList>
    </citation>
    <scope>IDENTIFICATION</scope>
</reference>
<evidence type="ECO:0000256" key="5">
    <source>
        <dbReference type="SAM" id="Phobius"/>
    </source>
</evidence>
<dbReference type="InterPro" id="IPR005828">
    <property type="entry name" value="MFS_sugar_transport-like"/>
</dbReference>
<dbReference type="Ensembl" id="ENSNBRT00000000879.1">
    <property type="protein sequence ID" value="ENSNBRP00000000832.1"/>
    <property type="gene ID" value="ENSNBRG00000000668.1"/>
</dbReference>
<name>A0A3Q4GD01_NEOBR</name>
<dbReference type="SUPFAM" id="SSF103473">
    <property type="entry name" value="MFS general substrate transporter"/>
    <property type="match status" value="1"/>
</dbReference>
<evidence type="ECO:0000313" key="7">
    <source>
        <dbReference type="Ensembl" id="ENSNBRP00000000832.1"/>
    </source>
</evidence>
<keyword evidence="3 5" id="KW-1133">Transmembrane helix</keyword>
<dbReference type="GeneTree" id="ENSGT00940000166787"/>
<dbReference type="Pfam" id="PF00083">
    <property type="entry name" value="Sugar_tr"/>
    <property type="match status" value="2"/>
</dbReference>
<keyword evidence="2 5" id="KW-0812">Transmembrane</keyword>
<dbReference type="GO" id="GO:0055056">
    <property type="term" value="F:D-glucose transmembrane transporter activity"/>
    <property type="evidence" value="ECO:0007669"/>
    <property type="project" value="TreeGrafter"/>
</dbReference>
<feature type="transmembrane region" description="Helical" evidence="5">
    <location>
        <begin position="101"/>
        <end position="123"/>
    </location>
</feature>
<organism evidence="7 8">
    <name type="scientific">Neolamprologus brichardi</name>
    <name type="common">Fairy cichlid</name>
    <name type="synonym">Lamprologus brichardi</name>
    <dbReference type="NCBI Taxonomy" id="32507"/>
    <lineage>
        <taxon>Eukaryota</taxon>
        <taxon>Metazoa</taxon>
        <taxon>Chordata</taxon>
        <taxon>Craniata</taxon>
        <taxon>Vertebrata</taxon>
        <taxon>Euteleostomi</taxon>
        <taxon>Actinopterygii</taxon>
        <taxon>Neopterygii</taxon>
        <taxon>Teleostei</taxon>
        <taxon>Neoteleostei</taxon>
        <taxon>Acanthomorphata</taxon>
        <taxon>Ovalentaria</taxon>
        <taxon>Cichlomorphae</taxon>
        <taxon>Cichliformes</taxon>
        <taxon>Cichlidae</taxon>
        <taxon>African cichlids</taxon>
        <taxon>Pseudocrenilabrinae</taxon>
        <taxon>Lamprologini</taxon>
        <taxon>Neolamprologus</taxon>
    </lineage>
</organism>
<feature type="transmembrane region" description="Helical" evidence="5">
    <location>
        <begin position="40"/>
        <end position="60"/>
    </location>
</feature>
<feature type="transmembrane region" description="Helical" evidence="5">
    <location>
        <begin position="317"/>
        <end position="335"/>
    </location>
</feature>
<proteinExistence type="predicted"/>
<reference evidence="7" key="1">
    <citation type="submission" date="2025-08" db="UniProtKB">
        <authorList>
            <consortium name="Ensembl"/>
        </authorList>
    </citation>
    <scope>IDENTIFICATION</scope>
</reference>
<dbReference type="PROSITE" id="PS50850">
    <property type="entry name" value="MFS"/>
    <property type="match status" value="1"/>
</dbReference>
<feature type="transmembrane region" description="Helical" evidence="5">
    <location>
        <begin position="252"/>
        <end position="273"/>
    </location>
</feature>
<dbReference type="InterPro" id="IPR045263">
    <property type="entry name" value="GLUT"/>
</dbReference>
<feature type="transmembrane region" description="Helical" evidence="5">
    <location>
        <begin position="347"/>
        <end position="370"/>
    </location>
</feature>
<feature type="transmembrane region" description="Helical" evidence="5">
    <location>
        <begin position="135"/>
        <end position="154"/>
    </location>
</feature>
<accession>A0A3Q4GD01</accession>
<feature type="transmembrane region" description="Helical" evidence="5">
    <location>
        <begin position="288"/>
        <end position="310"/>
    </location>
</feature>
<keyword evidence="4 5" id="KW-0472">Membrane</keyword>
<dbReference type="InterPro" id="IPR020846">
    <property type="entry name" value="MFS_dom"/>
</dbReference>
<dbReference type="GO" id="GO:0046323">
    <property type="term" value="P:D-glucose import"/>
    <property type="evidence" value="ECO:0007669"/>
    <property type="project" value="TreeGrafter"/>
</dbReference>
<dbReference type="PANTHER" id="PTHR23503">
    <property type="entry name" value="SOLUTE CARRIER FAMILY 2"/>
    <property type="match status" value="1"/>
</dbReference>
<dbReference type="PANTHER" id="PTHR23503:SF54">
    <property type="entry name" value="MAJOR FACILITATOR SUPERFAMILY (MFS) PROFILE DOMAIN-CONTAINING PROTEIN"/>
    <property type="match status" value="1"/>
</dbReference>
<dbReference type="GO" id="GO:0070837">
    <property type="term" value="P:dehydroascorbic acid transport"/>
    <property type="evidence" value="ECO:0007669"/>
    <property type="project" value="TreeGrafter"/>
</dbReference>
<evidence type="ECO:0000259" key="6">
    <source>
        <dbReference type="PROSITE" id="PS50850"/>
    </source>
</evidence>
<comment type="subcellular location">
    <subcellularLocation>
        <location evidence="1">Membrane</location>
        <topology evidence="1">Multi-pass membrane protein</topology>
    </subcellularLocation>
</comment>
<protein>
    <submittedName>
        <fullName evidence="7">Solute carrier family 2 member 11, like</fullName>
    </submittedName>
</protein>
<feature type="domain" description="Major facilitator superfamily (MFS) profile" evidence="6">
    <location>
        <begin position="1"/>
        <end position="401"/>
    </location>
</feature>
<dbReference type="GO" id="GO:0005886">
    <property type="term" value="C:plasma membrane"/>
    <property type="evidence" value="ECO:0007669"/>
    <property type="project" value="TreeGrafter"/>
</dbReference>
<dbReference type="InterPro" id="IPR036259">
    <property type="entry name" value="MFS_trans_sf"/>
</dbReference>
<evidence type="ECO:0000256" key="4">
    <source>
        <dbReference type="ARBA" id="ARBA00023136"/>
    </source>
</evidence>
<feature type="transmembrane region" description="Helical" evidence="5">
    <location>
        <begin position="72"/>
        <end position="89"/>
    </location>
</feature>
<evidence type="ECO:0000256" key="1">
    <source>
        <dbReference type="ARBA" id="ARBA00004141"/>
    </source>
</evidence>
<evidence type="ECO:0000256" key="2">
    <source>
        <dbReference type="ARBA" id="ARBA00022692"/>
    </source>
</evidence>
<dbReference type="Gene3D" id="1.20.1250.20">
    <property type="entry name" value="MFS general substrate transporter like domains"/>
    <property type="match status" value="2"/>
</dbReference>
<evidence type="ECO:0000256" key="3">
    <source>
        <dbReference type="ARBA" id="ARBA00022989"/>
    </source>
</evidence>
<dbReference type="Proteomes" id="UP000261580">
    <property type="component" value="Unassembled WGS sequence"/>
</dbReference>
<evidence type="ECO:0000313" key="8">
    <source>
        <dbReference type="Proteomes" id="UP000261580"/>
    </source>
</evidence>